<accession>A0A7W8D9H8</accession>
<dbReference type="Gene3D" id="2.60.40.10">
    <property type="entry name" value="Immunoglobulins"/>
    <property type="match status" value="1"/>
</dbReference>
<dbReference type="EMBL" id="JACHHP010000004">
    <property type="protein sequence ID" value="MBB5209056.1"/>
    <property type="molecule type" value="Genomic_DNA"/>
</dbReference>
<feature type="signal peptide" evidence="1">
    <location>
        <begin position="1"/>
        <end position="18"/>
    </location>
</feature>
<evidence type="ECO:0008006" key="4">
    <source>
        <dbReference type="Google" id="ProtNLM"/>
    </source>
</evidence>
<reference evidence="2 3" key="1">
    <citation type="submission" date="2020-08" db="EMBL/GenBank/DDBJ databases">
        <title>Genomic Encyclopedia of Type Strains, Phase IV (KMG-IV): sequencing the most valuable type-strain genomes for metagenomic binning, comparative biology and taxonomic classification.</title>
        <authorList>
            <person name="Goeker M."/>
        </authorList>
    </citation>
    <scope>NUCLEOTIDE SEQUENCE [LARGE SCALE GENOMIC DNA]</scope>
    <source>
        <strain evidence="2 3">DSM 24163</strain>
    </source>
</reference>
<proteinExistence type="predicted"/>
<dbReference type="Proteomes" id="UP000521199">
    <property type="component" value="Unassembled WGS sequence"/>
</dbReference>
<gene>
    <name evidence="2" type="ORF">HNQ52_002606</name>
</gene>
<comment type="caution">
    <text evidence="2">The sequence shown here is derived from an EMBL/GenBank/DDBJ whole genome shotgun (WGS) entry which is preliminary data.</text>
</comment>
<evidence type="ECO:0000313" key="2">
    <source>
        <dbReference type="EMBL" id="MBB5209056.1"/>
    </source>
</evidence>
<name>A0A7W8D9H8_9GAMM</name>
<keyword evidence="1" id="KW-0732">Signal</keyword>
<dbReference type="InterPro" id="IPR013783">
    <property type="entry name" value="Ig-like_fold"/>
</dbReference>
<sequence>MRVALMALLLGAVGTAFATPPTCGVGGSFNPSPGWAILPPENTTPDLSVAYPANGATVGNRVLQVRGRYEGPPNTGVSVNGLASLQSGDYFLSQDVLLSPGLNTITVVLTPPGAAPLSVSRTVTYDPNLAAPAHLSASMTGDYAPFSTRFDVSLSGSSQQIVRVRADYRTDGTYEFDTGLNSDQNWNLSTIHRHPGLFQASVEVTLDDGALATPQVIVSMSRWSLGEDLQRTRYTLCKVFETYREQLSLHQYSAALEAFTEEARAELEAFTLGLGNNGASVASQLGEIIDGTIGADTAELTLARPVTGTPGTFDSYPILFIREADGVWRISSL</sequence>
<feature type="chain" id="PRO_5031346542" description="IPT/TIG domain-containing protein" evidence="1">
    <location>
        <begin position="19"/>
        <end position="333"/>
    </location>
</feature>
<protein>
    <recommendedName>
        <fullName evidence="4">IPT/TIG domain-containing protein</fullName>
    </recommendedName>
</protein>
<evidence type="ECO:0000256" key="1">
    <source>
        <dbReference type="SAM" id="SignalP"/>
    </source>
</evidence>
<organism evidence="2 3">
    <name type="scientific">Chiayiivirga flava</name>
    <dbReference type="NCBI Taxonomy" id="659595"/>
    <lineage>
        <taxon>Bacteria</taxon>
        <taxon>Pseudomonadati</taxon>
        <taxon>Pseudomonadota</taxon>
        <taxon>Gammaproteobacteria</taxon>
        <taxon>Lysobacterales</taxon>
        <taxon>Lysobacteraceae</taxon>
        <taxon>Chiayiivirga</taxon>
    </lineage>
</organism>
<evidence type="ECO:0000313" key="3">
    <source>
        <dbReference type="Proteomes" id="UP000521199"/>
    </source>
</evidence>
<keyword evidence="3" id="KW-1185">Reference proteome</keyword>
<dbReference type="RefSeq" id="WP_183961587.1">
    <property type="nucleotide sequence ID" value="NZ_JACHHP010000004.1"/>
</dbReference>
<dbReference type="AlphaFoldDB" id="A0A7W8D9H8"/>